<dbReference type="PANTHER" id="PTHR43649:SF12">
    <property type="entry name" value="DIACETYLCHITOBIOSE BINDING PROTEIN DASA"/>
    <property type="match status" value="1"/>
</dbReference>
<dbReference type="InterPro" id="IPR050490">
    <property type="entry name" value="Bact_solute-bd_prot1"/>
</dbReference>
<dbReference type="Pfam" id="PF13416">
    <property type="entry name" value="SBP_bac_8"/>
    <property type="match status" value="1"/>
</dbReference>
<evidence type="ECO:0000313" key="2">
    <source>
        <dbReference type="Proteomes" id="UP000650467"/>
    </source>
</evidence>
<reference evidence="1" key="1">
    <citation type="journal article" date="2020" name="bioRxiv">
        <title>Comparative genomics of Chlamydomonas.</title>
        <authorList>
            <person name="Craig R.J."/>
            <person name="Hasan A.R."/>
            <person name="Ness R.W."/>
            <person name="Keightley P.D."/>
        </authorList>
    </citation>
    <scope>NUCLEOTIDE SEQUENCE</scope>
    <source>
        <strain evidence="1">SAG 7.73</strain>
    </source>
</reference>
<dbReference type="PANTHER" id="PTHR43649">
    <property type="entry name" value="ARABINOSE-BINDING PROTEIN-RELATED"/>
    <property type="match status" value="1"/>
</dbReference>
<sequence length="411" mass="44392">MVLYARSCSGSPEYDATLADPLLSPRVALAAILHACFGSPSSTGQLQPPRPLRIISPTGSYNQPIFRLIAAYSATTQVPVNYITLPLLEYSVKRQSMLLNAEPPTNSTGYDALVASATAYGDAAQVPGKLLDLSYLVVNDPVVDWQDIPAGLRASMTMYDGKIVALPLAPAAFLTYYRLDIFQRDNLTVPQTWEQFADLAERYHNGPDGLVGACIMPIGCRGESLMLRTIYASYVQTQGHSQGVDPETMQPLVNSPAMEAALRVFRRLYAVGLNTSNAPACTMPEFNEGKCLMSIAPGSRFKEANIGAPNVTVVRGRIGIAPLPGSTRVLDRSSMALVRCDKQICPLADGEVEEDGQMVPVNRPSTLASAIILINGLSPLQYQFFAYQLFALLTALRITDAQTVLLENNGA</sequence>
<dbReference type="SUPFAM" id="SSF53850">
    <property type="entry name" value="Periplasmic binding protein-like II"/>
    <property type="match status" value="1"/>
</dbReference>
<dbReference type="EMBL" id="JAEHOC010000015">
    <property type="protein sequence ID" value="KAG2435232.1"/>
    <property type="molecule type" value="Genomic_DNA"/>
</dbReference>
<gene>
    <name evidence="1" type="ORF">HXX76_007313</name>
</gene>
<dbReference type="AlphaFoldDB" id="A0A835SXQ5"/>
<protein>
    <submittedName>
        <fullName evidence="1">Uncharacterized protein</fullName>
    </submittedName>
</protein>
<dbReference type="Gene3D" id="3.40.190.10">
    <property type="entry name" value="Periplasmic binding protein-like II"/>
    <property type="match status" value="2"/>
</dbReference>
<organism evidence="1 2">
    <name type="scientific">Chlamydomonas incerta</name>
    <dbReference type="NCBI Taxonomy" id="51695"/>
    <lineage>
        <taxon>Eukaryota</taxon>
        <taxon>Viridiplantae</taxon>
        <taxon>Chlorophyta</taxon>
        <taxon>core chlorophytes</taxon>
        <taxon>Chlorophyceae</taxon>
        <taxon>CS clade</taxon>
        <taxon>Chlamydomonadales</taxon>
        <taxon>Chlamydomonadaceae</taxon>
        <taxon>Chlamydomonas</taxon>
    </lineage>
</organism>
<name>A0A835SXQ5_CHLIN</name>
<comment type="caution">
    <text evidence="1">The sequence shown here is derived from an EMBL/GenBank/DDBJ whole genome shotgun (WGS) entry which is preliminary data.</text>
</comment>
<evidence type="ECO:0000313" key="1">
    <source>
        <dbReference type="EMBL" id="KAG2435232.1"/>
    </source>
</evidence>
<keyword evidence="2" id="KW-1185">Reference proteome</keyword>
<dbReference type="InterPro" id="IPR006059">
    <property type="entry name" value="SBP"/>
</dbReference>
<dbReference type="Proteomes" id="UP000650467">
    <property type="component" value="Unassembled WGS sequence"/>
</dbReference>
<dbReference type="OrthoDB" id="547526at2759"/>
<accession>A0A835SXQ5</accession>
<proteinExistence type="predicted"/>